<keyword evidence="3" id="KW-1185">Reference proteome</keyword>
<dbReference type="EMBL" id="QCYY01004114">
    <property type="protein sequence ID" value="ROT61552.1"/>
    <property type="molecule type" value="Genomic_DNA"/>
</dbReference>
<name>A0A423SBH1_PENVA</name>
<dbReference type="AlphaFoldDB" id="A0A423SBH1"/>
<evidence type="ECO:0000259" key="1">
    <source>
        <dbReference type="PROSITE" id="PS50837"/>
    </source>
</evidence>
<dbReference type="Gene3D" id="3.40.50.300">
    <property type="entry name" value="P-loop containing nucleotide triphosphate hydrolases"/>
    <property type="match status" value="1"/>
</dbReference>
<feature type="domain" description="NACHT" evidence="1">
    <location>
        <begin position="282"/>
        <end position="402"/>
    </location>
</feature>
<dbReference type="OrthoDB" id="6359574at2759"/>
<protein>
    <recommendedName>
        <fullName evidence="1">NACHT domain-containing protein</fullName>
    </recommendedName>
</protein>
<reference evidence="2 3" key="1">
    <citation type="submission" date="2018-04" db="EMBL/GenBank/DDBJ databases">
        <authorList>
            <person name="Zhang X."/>
            <person name="Yuan J."/>
            <person name="Li F."/>
            <person name="Xiang J."/>
        </authorList>
    </citation>
    <scope>NUCLEOTIDE SEQUENCE [LARGE SCALE GENOMIC DNA]</scope>
    <source>
        <tissue evidence="2">Muscle</tissue>
    </source>
</reference>
<organism evidence="2 3">
    <name type="scientific">Penaeus vannamei</name>
    <name type="common">Whiteleg shrimp</name>
    <name type="synonym">Litopenaeus vannamei</name>
    <dbReference type="NCBI Taxonomy" id="6689"/>
    <lineage>
        <taxon>Eukaryota</taxon>
        <taxon>Metazoa</taxon>
        <taxon>Ecdysozoa</taxon>
        <taxon>Arthropoda</taxon>
        <taxon>Crustacea</taxon>
        <taxon>Multicrustacea</taxon>
        <taxon>Malacostraca</taxon>
        <taxon>Eumalacostraca</taxon>
        <taxon>Eucarida</taxon>
        <taxon>Decapoda</taxon>
        <taxon>Dendrobranchiata</taxon>
        <taxon>Penaeoidea</taxon>
        <taxon>Penaeidae</taxon>
        <taxon>Penaeus</taxon>
    </lineage>
</organism>
<evidence type="ECO:0000313" key="2">
    <source>
        <dbReference type="EMBL" id="ROT61552.1"/>
    </source>
</evidence>
<feature type="non-terminal residue" evidence="2">
    <location>
        <position position="1012"/>
    </location>
</feature>
<dbReference type="InterPro" id="IPR027417">
    <property type="entry name" value="P-loop_NTPase"/>
</dbReference>
<accession>A0A423SBH1</accession>
<dbReference type="PROSITE" id="PS50837">
    <property type="entry name" value="NACHT"/>
    <property type="match status" value="1"/>
</dbReference>
<dbReference type="SUPFAM" id="SSF52540">
    <property type="entry name" value="P-loop containing nucleoside triphosphate hydrolases"/>
    <property type="match status" value="1"/>
</dbReference>
<evidence type="ECO:0000313" key="3">
    <source>
        <dbReference type="Proteomes" id="UP000283509"/>
    </source>
</evidence>
<reference evidence="2 3" key="2">
    <citation type="submission" date="2019-01" db="EMBL/GenBank/DDBJ databases">
        <title>The decoding of complex shrimp genome reveals the adaptation for benthos swimmer, frequently molting mechanism and breeding impact on genome.</title>
        <authorList>
            <person name="Sun Y."/>
            <person name="Gao Y."/>
            <person name="Yu Y."/>
        </authorList>
    </citation>
    <scope>NUCLEOTIDE SEQUENCE [LARGE SCALE GENOMIC DNA]</scope>
    <source>
        <tissue evidence="2">Muscle</tissue>
    </source>
</reference>
<dbReference type="PANTHER" id="PTHR46312">
    <property type="entry name" value="NACHT DOMAIN-CONTAINING PROTEIN"/>
    <property type="match status" value="1"/>
</dbReference>
<comment type="caution">
    <text evidence="2">The sequence shown here is derived from an EMBL/GenBank/DDBJ whole genome shotgun (WGS) entry which is preliminary data.</text>
</comment>
<dbReference type="PANTHER" id="PTHR46312:SF2">
    <property type="entry name" value="NUCLEOTIDE-BINDING OLIGOMERIZATION DOMAIN-CONTAINING PROTEIN 2-LIKE"/>
    <property type="match status" value="1"/>
</dbReference>
<dbReference type="InterPro" id="IPR007111">
    <property type="entry name" value="NACHT_NTPase"/>
</dbReference>
<proteinExistence type="predicted"/>
<gene>
    <name evidence="2" type="ORF">C7M84_020651</name>
</gene>
<sequence>MAPESNAKLHLFYHLYEICMSKSKEVLQQVLEWGTPGRTTSMSFLEYLILVKGISMVKIRKGFNQSQRKKLEKISEPSNYDISLLCQCIKYACGGLAPPGDSRWVDSTDTLERYITSIKTFRNDILHEEFTIDEQNFNLKTEQLRTLLNNTLKEAAVVYNIDEMHAKHILEKLNTDINTIRDEPIAGFCKSSIDFDKLRLIVKIEGKLELKRKYRNMSSIKPMSNLHDKHLQVRVRVDKVFTQMEIKQENLRFPESHKEFVTFEHLLELVEEKQVQNHKNSSALLVEGPAGVGKTTLIRKIISDWASGASAMRNLLDFDFVIMAEGRAREGDSLAGLVQSLLSTTSRKVQKEHLMGCIRENKLLFIFDGLDELNSSSEEVLKDIFKLGETDDIIVLCTTRSNKVPCFKRYVPDCFNIAHVKIIGIAEGNREKFVTKYCRALQTGGERKDISGLLQYLRRKDRHLQEHWRLAFNLVLVCILWFLNPDTVNGLTTTAELYMATHELCYNKLKKRLFDSDTSNNLDSKKIQKKLAIFLKRLQEEALICHFMDEIVLSDASVTRLEDTCRVLGLPHSEVLSSFLNQIDSWTDETEKKYIFPHKGLQDFFSALHIRESLLASEQDLDIQRVLSGLKTLLEDIEVPLPIREHILVKNTELLEAANEDISKTPRSIMSVLEETAKEATKYRANEKRAMAIDIAKCQNIIIQLTGLLSAKGKTLKESRCAELVGLLKDTGIRERSQWLDRLPDIKCDAVVSRHIARAMGLTGWIEITEASTHAYSVVLGHAEPSAVVLDVEGQTEGLSNLEDLLLQMEEKDWDVYLILKSSFRNPRECGSTFDSLQRFIQKSRVAVRWFRGRLSGASTAALPPCVERLDLLVRDSDHYGALLPFLSELTTRLPRLQLLWLHVAAEVDATLLQPLPEELPQVVLTLDGVSEATVGWACRVVRALRPRGGYLDLVFPGLLQRPDTFAHLLEGLGRVGVRVENAVFASPCAAHEVKQRLHDLVRRELGCDFIA</sequence>
<dbReference type="Pfam" id="PF05729">
    <property type="entry name" value="NACHT"/>
    <property type="match status" value="1"/>
</dbReference>
<dbReference type="Proteomes" id="UP000283509">
    <property type="component" value="Unassembled WGS sequence"/>
</dbReference>